<evidence type="ECO:0000313" key="2">
    <source>
        <dbReference type="EMBL" id="OLY78460.1"/>
    </source>
</evidence>
<gene>
    <name evidence="2" type="ORF">AYI68_g7491</name>
</gene>
<reference evidence="2 3" key="1">
    <citation type="journal article" date="2016" name="Mol. Biol. Evol.">
        <title>Genome-Wide Survey of Gut Fungi (Harpellales) Reveals the First Horizontally Transferred Ubiquitin Gene from a Mosquito Host.</title>
        <authorList>
            <person name="Wang Y."/>
            <person name="White M.M."/>
            <person name="Kvist S."/>
            <person name="Moncalvo J.M."/>
        </authorList>
    </citation>
    <scope>NUCLEOTIDE SEQUENCE [LARGE SCALE GENOMIC DNA]</scope>
    <source>
        <strain evidence="2 3">ALG-7-W6</strain>
    </source>
</reference>
<accession>A0A1R0GNK4</accession>
<name>A0A1R0GNK4_9FUNG</name>
<feature type="non-terminal residue" evidence="2">
    <location>
        <position position="58"/>
    </location>
</feature>
<organism evidence="2 3">
    <name type="scientific">Smittium mucronatum</name>
    <dbReference type="NCBI Taxonomy" id="133383"/>
    <lineage>
        <taxon>Eukaryota</taxon>
        <taxon>Fungi</taxon>
        <taxon>Fungi incertae sedis</taxon>
        <taxon>Zoopagomycota</taxon>
        <taxon>Kickxellomycotina</taxon>
        <taxon>Harpellomycetes</taxon>
        <taxon>Harpellales</taxon>
        <taxon>Legeriomycetaceae</taxon>
        <taxon>Smittium</taxon>
    </lineage>
</organism>
<keyword evidence="3" id="KW-1185">Reference proteome</keyword>
<proteinExistence type="predicted"/>
<protein>
    <submittedName>
        <fullName evidence="2">Uncharacterized protein</fullName>
    </submittedName>
</protein>
<comment type="caution">
    <text evidence="2">The sequence shown here is derived from an EMBL/GenBank/DDBJ whole genome shotgun (WGS) entry which is preliminary data.</text>
</comment>
<sequence>MKKRKRRTQKIIILTTISSSAGLPAAYLREKGAIYKPKDPPPGIASSRCRTEVTSSQE</sequence>
<feature type="region of interest" description="Disordered" evidence="1">
    <location>
        <begin position="37"/>
        <end position="58"/>
    </location>
</feature>
<dbReference type="EMBL" id="LSSL01006370">
    <property type="protein sequence ID" value="OLY78460.1"/>
    <property type="molecule type" value="Genomic_DNA"/>
</dbReference>
<dbReference type="Proteomes" id="UP000187455">
    <property type="component" value="Unassembled WGS sequence"/>
</dbReference>
<evidence type="ECO:0000256" key="1">
    <source>
        <dbReference type="SAM" id="MobiDB-lite"/>
    </source>
</evidence>
<evidence type="ECO:0000313" key="3">
    <source>
        <dbReference type="Proteomes" id="UP000187455"/>
    </source>
</evidence>
<dbReference type="AlphaFoldDB" id="A0A1R0GNK4"/>